<dbReference type="PROSITE" id="PS00600">
    <property type="entry name" value="AA_TRANSFER_CLASS_3"/>
    <property type="match status" value="1"/>
</dbReference>
<dbReference type="AlphaFoldDB" id="A0AAD5TDB6"/>
<dbReference type="Pfam" id="PF00202">
    <property type="entry name" value="Aminotran_3"/>
    <property type="match status" value="1"/>
</dbReference>
<dbReference type="InterPro" id="IPR049704">
    <property type="entry name" value="Aminotrans_3_PPA_site"/>
</dbReference>
<evidence type="ECO:0000256" key="6">
    <source>
        <dbReference type="RuleBase" id="RU003560"/>
    </source>
</evidence>
<sequence length="440" mass="46504">MAAKQAATLAAFGTQHIGRGVARSTEHVWAAGQGSWMHSMDGKKYLDFTCGIGVTNLGHCHPKVTKAAQEQCAKIVHAQINIGYHNPAITLVEKLLPVMPDKSLDTFLFVNSGSEAVESAVKLARHATKKQNIIVMQGGFHGRTLATASMTRSKTIYSAGFGPLLSGVFATPFPYEYHYALAHGKPQSSSLSDACADDALAALRLLLKQQSAPADTAAIVLEPVLGEGGYVPASARYLRGLRDICDEHGILLIIDEVQSGFGRTGTYFAIEQANVRPDILIMAKGIANGFPLAGIASRKELMDRQTPGSMGGTYSGNAVSCAAAVACADVMQTEGILDNVKARGEQLRSGLSALQSHAKVGPLIGDIRGLGLMLGLEFSRSAPASIATKVQKAAHDRGLLLLTTSVFETMRFIPPLTISEAEMKQGVEIFGESLKAAASS</sequence>
<comment type="caution">
    <text evidence="7">The sequence shown here is derived from an EMBL/GenBank/DDBJ whole genome shotgun (WGS) entry which is preliminary data.</text>
</comment>
<evidence type="ECO:0000256" key="5">
    <source>
        <dbReference type="ARBA" id="ARBA00022898"/>
    </source>
</evidence>
<reference evidence="7" key="1">
    <citation type="submission" date="2020-05" db="EMBL/GenBank/DDBJ databases">
        <title>Phylogenomic resolution of chytrid fungi.</title>
        <authorList>
            <person name="Stajich J.E."/>
            <person name="Amses K."/>
            <person name="Simmons R."/>
            <person name="Seto K."/>
            <person name="Myers J."/>
            <person name="Bonds A."/>
            <person name="Quandt C.A."/>
            <person name="Barry K."/>
            <person name="Liu P."/>
            <person name="Grigoriev I."/>
            <person name="Longcore J.E."/>
            <person name="James T.Y."/>
        </authorList>
    </citation>
    <scope>NUCLEOTIDE SEQUENCE</scope>
    <source>
        <strain evidence="7">JEL0379</strain>
    </source>
</reference>
<dbReference type="GO" id="GO:0042802">
    <property type="term" value="F:identical protein binding"/>
    <property type="evidence" value="ECO:0007669"/>
    <property type="project" value="TreeGrafter"/>
</dbReference>
<evidence type="ECO:0000256" key="3">
    <source>
        <dbReference type="ARBA" id="ARBA00022576"/>
    </source>
</evidence>
<dbReference type="SUPFAM" id="SSF53383">
    <property type="entry name" value="PLP-dependent transferases"/>
    <property type="match status" value="1"/>
</dbReference>
<dbReference type="CDD" id="cd00610">
    <property type="entry name" value="OAT_like"/>
    <property type="match status" value="1"/>
</dbReference>
<dbReference type="PIRSF" id="PIRSF000521">
    <property type="entry name" value="Transaminase_4ab_Lys_Orn"/>
    <property type="match status" value="1"/>
</dbReference>
<protein>
    <submittedName>
        <fullName evidence="7">Uncharacterized protein</fullName>
    </submittedName>
</protein>
<dbReference type="PANTHER" id="PTHR11986">
    <property type="entry name" value="AMINOTRANSFERASE CLASS III"/>
    <property type="match status" value="1"/>
</dbReference>
<dbReference type="InterPro" id="IPR015422">
    <property type="entry name" value="PyrdxlP-dep_Trfase_small"/>
</dbReference>
<proteinExistence type="inferred from homology"/>
<dbReference type="InterPro" id="IPR015424">
    <property type="entry name" value="PyrdxlP-dep_Trfase"/>
</dbReference>
<evidence type="ECO:0000256" key="1">
    <source>
        <dbReference type="ARBA" id="ARBA00001933"/>
    </source>
</evidence>
<gene>
    <name evidence="7" type="ORF">HDU87_000958</name>
</gene>
<dbReference type="EMBL" id="JADGJQ010000117">
    <property type="protein sequence ID" value="KAJ3168713.1"/>
    <property type="molecule type" value="Genomic_DNA"/>
</dbReference>
<accession>A0AAD5TDB6</accession>
<dbReference type="FunFam" id="3.40.640.10:FF:000013">
    <property type="entry name" value="4-aminobutyrate aminotransferase"/>
    <property type="match status" value="1"/>
</dbReference>
<dbReference type="Gene3D" id="3.90.1150.10">
    <property type="entry name" value="Aspartate Aminotransferase, domain 1"/>
    <property type="match status" value="1"/>
</dbReference>
<keyword evidence="3" id="KW-0032">Aminotransferase</keyword>
<keyword evidence="8" id="KW-1185">Reference proteome</keyword>
<dbReference type="InterPro" id="IPR050103">
    <property type="entry name" value="Class-III_PLP-dep_AT"/>
</dbReference>
<evidence type="ECO:0000256" key="4">
    <source>
        <dbReference type="ARBA" id="ARBA00022679"/>
    </source>
</evidence>
<dbReference type="InterPro" id="IPR005814">
    <property type="entry name" value="Aminotrans_3"/>
</dbReference>
<keyword evidence="5 6" id="KW-0663">Pyridoxal phosphate</keyword>
<comment type="cofactor">
    <cofactor evidence="1">
        <name>pyridoxal 5'-phosphate</name>
        <dbReference type="ChEBI" id="CHEBI:597326"/>
    </cofactor>
</comment>
<organism evidence="7 8">
    <name type="scientific">Geranomyces variabilis</name>
    <dbReference type="NCBI Taxonomy" id="109894"/>
    <lineage>
        <taxon>Eukaryota</taxon>
        <taxon>Fungi</taxon>
        <taxon>Fungi incertae sedis</taxon>
        <taxon>Chytridiomycota</taxon>
        <taxon>Chytridiomycota incertae sedis</taxon>
        <taxon>Chytridiomycetes</taxon>
        <taxon>Spizellomycetales</taxon>
        <taxon>Powellomycetaceae</taxon>
        <taxon>Geranomyces</taxon>
    </lineage>
</organism>
<comment type="similarity">
    <text evidence="2 6">Belongs to the class-III pyridoxal-phosphate-dependent aminotransferase family.</text>
</comment>
<dbReference type="Gene3D" id="3.40.640.10">
    <property type="entry name" value="Type I PLP-dependent aspartate aminotransferase-like (Major domain)"/>
    <property type="match status" value="1"/>
</dbReference>
<dbReference type="GO" id="GO:0030170">
    <property type="term" value="F:pyridoxal phosphate binding"/>
    <property type="evidence" value="ECO:0007669"/>
    <property type="project" value="InterPro"/>
</dbReference>
<dbReference type="Proteomes" id="UP001212152">
    <property type="component" value="Unassembled WGS sequence"/>
</dbReference>
<evidence type="ECO:0000313" key="8">
    <source>
        <dbReference type="Proteomes" id="UP001212152"/>
    </source>
</evidence>
<name>A0AAD5TDB6_9FUNG</name>
<evidence type="ECO:0000256" key="2">
    <source>
        <dbReference type="ARBA" id="ARBA00008954"/>
    </source>
</evidence>
<dbReference type="InterPro" id="IPR015421">
    <property type="entry name" value="PyrdxlP-dep_Trfase_major"/>
</dbReference>
<evidence type="ECO:0000313" key="7">
    <source>
        <dbReference type="EMBL" id="KAJ3168713.1"/>
    </source>
</evidence>
<dbReference type="GO" id="GO:0008483">
    <property type="term" value="F:transaminase activity"/>
    <property type="evidence" value="ECO:0007669"/>
    <property type="project" value="UniProtKB-KW"/>
</dbReference>
<keyword evidence="4" id="KW-0808">Transferase</keyword>